<proteinExistence type="predicted"/>
<dbReference type="RefSeq" id="WP_349877203.1">
    <property type="nucleotide sequence ID" value="NZ_CP157974.1"/>
</dbReference>
<gene>
    <name evidence="2" type="ORF">ABIH81_24345</name>
</gene>
<dbReference type="AlphaFoldDB" id="A0AAU7QWZ6"/>
<organism evidence="2">
    <name type="scientific">Micromonospora sp. HUAS YX12</name>
    <dbReference type="NCBI Taxonomy" id="3156396"/>
    <lineage>
        <taxon>Bacteria</taxon>
        <taxon>Bacillati</taxon>
        <taxon>Actinomycetota</taxon>
        <taxon>Actinomycetes</taxon>
        <taxon>Micromonosporales</taxon>
        <taxon>Micromonosporaceae</taxon>
        <taxon>Micromonospora</taxon>
    </lineage>
</organism>
<evidence type="ECO:0000256" key="1">
    <source>
        <dbReference type="SAM" id="Phobius"/>
    </source>
</evidence>
<keyword evidence="1" id="KW-0812">Transmembrane</keyword>
<keyword evidence="1" id="KW-0472">Membrane</keyword>
<accession>A0AAU7QWZ6</accession>
<protein>
    <submittedName>
        <fullName evidence="2">Uncharacterized protein</fullName>
    </submittedName>
</protein>
<name>A0AAU7QWZ6_9ACTN</name>
<feature type="transmembrane region" description="Helical" evidence="1">
    <location>
        <begin position="28"/>
        <end position="47"/>
    </location>
</feature>
<dbReference type="EMBL" id="CP157974">
    <property type="protein sequence ID" value="XBT80756.1"/>
    <property type="molecule type" value="Genomic_DNA"/>
</dbReference>
<evidence type="ECO:0000313" key="2">
    <source>
        <dbReference type="EMBL" id="XBT80756.1"/>
    </source>
</evidence>
<keyword evidence="1" id="KW-1133">Transmembrane helix</keyword>
<sequence length="53" mass="5355">MFFGVPAIWWAAEASTAATTMPASLVDLILGLTGIGLSVLIIVAMIFGDSAGS</sequence>
<reference evidence="2" key="1">
    <citation type="submission" date="2024-06" db="EMBL/GenBank/DDBJ databases">
        <title>Micromonospora sp. strain HUAS YX12 genome sequences.</title>
        <authorList>
            <person name="Mo P."/>
        </authorList>
    </citation>
    <scope>NUCLEOTIDE SEQUENCE</scope>
    <source>
        <strain evidence="2">HUAS YX12</strain>
    </source>
</reference>